<dbReference type="PROSITE" id="PS01009">
    <property type="entry name" value="CRISP_1"/>
    <property type="match status" value="1"/>
</dbReference>
<dbReference type="GO" id="GO:0005576">
    <property type="term" value="C:extracellular region"/>
    <property type="evidence" value="ECO:0007669"/>
    <property type="project" value="InterPro"/>
</dbReference>
<dbReference type="InterPro" id="IPR035940">
    <property type="entry name" value="CAP_sf"/>
</dbReference>
<evidence type="ECO:0000313" key="3">
    <source>
        <dbReference type="Proteomes" id="UP000800200"/>
    </source>
</evidence>
<dbReference type="PRINTS" id="PR00837">
    <property type="entry name" value="V5TPXLIKE"/>
</dbReference>
<dbReference type="AlphaFoldDB" id="A0A6A6DGA6"/>
<evidence type="ECO:0000313" key="2">
    <source>
        <dbReference type="EMBL" id="KAF2178534.1"/>
    </source>
</evidence>
<keyword evidence="3" id="KW-1185">Reference proteome</keyword>
<protein>
    <submittedName>
        <fullName evidence="2">PR-1-like protein</fullName>
    </submittedName>
</protein>
<dbReference type="InterPro" id="IPR001283">
    <property type="entry name" value="CRISP-related"/>
</dbReference>
<dbReference type="Pfam" id="PF00188">
    <property type="entry name" value="CAP"/>
    <property type="match status" value="1"/>
</dbReference>
<dbReference type="InterPro" id="IPR018244">
    <property type="entry name" value="Allrgn_V5/Tpx1_CS"/>
</dbReference>
<dbReference type="SMART" id="SM00198">
    <property type="entry name" value="SCP"/>
    <property type="match status" value="1"/>
</dbReference>
<dbReference type="SUPFAM" id="SSF55797">
    <property type="entry name" value="PR-1-like"/>
    <property type="match status" value="1"/>
</dbReference>
<name>A0A6A6DGA6_9PEZI</name>
<evidence type="ECO:0000259" key="1">
    <source>
        <dbReference type="SMART" id="SM00198"/>
    </source>
</evidence>
<sequence>MTASAAPAPTSTQYTNEKAFKDAVLNGTNTYRKQHNATALTWNDTLAEYAEGWSDKCQFKHSEGPYGENLASGYSNVTSGMDAWGHEREEYDFGKMEFSKKTGHFTQLVWKETTSVGCSRTECNGRDDGGAPGFYVVCEYHPAGNVIGRFKENVQERDEGPKSGGGVEISWHFLWIATFGVGGWCCLF</sequence>
<proteinExistence type="predicted"/>
<gene>
    <name evidence="2" type="ORF">K469DRAFT_731558</name>
</gene>
<dbReference type="Gene3D" id="3.40.33.10">
    <property type="entry name" value="CAP"/>
    <property type="match status" value="1"/>
</dbReference>
<organism evidence="2 3">
    <name type="scientific">Zopfia rhizophila CBS 207.26</name>
    <dbReference type="NCBI Taxonomy" id="1314779"/>
    <lineage>
        <taxon>Eukaryota</taxon>
        <taxon>Fungi</taxon>
        <taxon>Dikarya</taxon>
        <taxon>Ascomycota</taxon>
        <taxon>Pezizomycotina</taxon>
        <taxon>Dothideomycetes</taxon>
        <taxon>Dothideomycetes incertae sedis</taxon>
        <taxon>Zopfiaceae</taxon>
        <taxon>Zopfia</taxon>
    </lineage>
</organism>
<accession>A0A6A6DGA6</accession>
<dbReference type="EMBL" id="ML994674">
    <property type="protein sequence ID" value="KAF2178534.1"/>
    <property type="molecule type" value="Genomic_DNA"/>
</dbReference>
<dbReference type="PANTHER" id="PTHR10334">
    <property type="entry name" value="CYSTEINE-RICH SECRETORY PROTEIN-RELATED"/>
    <property type="match status" value="1"/>
</dbReference>
<dbReference type="Proteomes" id="UP000800200">
    <property type="component" value="Unassembled WGS sequence"/>
</dbReference>
<dbReference type="InterPro" id="IPR014044">
    <property type="entry name" value="CAP_dom"/>
</dbReference>
<dbReference type="OrthoDB" id="337038at2759"/>
<reference evidence="2" key="1">
    <citation type="journal article" date="2020" name="Stud. Mycol.">
        <title>101 Dothideomycetes genomes: a test case for predicting lifestyles and emergence of pathogens.</title>
        <authorList>
            <person name="Haridas S."/>
            <person name="Albert R."/>
            <person name="Binder M."/>
            <person name="Bloem J."/>
            <person name="Labutti K."/>
            <person name="Salamov A."/>
            <person name="Andreopoulos B."/>
            <person name="Baker S."/>
            <person name="Barry K."/>
            <person name="Bills G."/>
            <person name="Bluhm B."/>
            <person name="Cannon C."/>
            <person name="Castanera R."/>
            <person name="Culley D."/>
            <person name="Daum C."/>
            <person name="Ezra D."/>
            <person name="Gonzalez J."/>
            <person name="Henrissat B."/>
            <person name="Kuo A."/>
            <person name="Liang C."/>
            <person name="Lipzen A."/>
            <person name="Lutzoni F."/>
            <person name="Magnuson J."/>
            <person name="Mondo S."/>
            <person name="Nolan M."/>
            <person name="Ohm R."/>
            <person name="Pangilinan J."/>
            <person name="Park H.-J."/>
            <person name="Ramirez L."/>
            <person name="Alfaro M."/>
            <person name="Sun H."/>
            <person name="Tritt A."/>
            <person name="Yoshinaga Y."/>
            <person name="Zwiers L.-H."/>
            <person name="Turgeon B."/>
            <person name="Goodwin S."/>
            <person name="Spatafora J."/>
            <person name="Crous P."/>
            <person name="Grigoriev I."/>
        </authorList>
    </citation>
    <scope>NUCLEOTIDE SEQUENCE</scope>
    <source>
        <strain evidence="2">CBS 207.26</strain>
    </source>
</reference>
<feature type="domain" description="SCP" evidence="1">
    <location>
        <begin position="19"/>
        <end position="148"/>
    </location>
</feature>